<evidence type="ECO:0000256" key="6">
    <source>
        <dbReference type="ARBA" id="ARBA00022741"/>
    </source>
</evidence>
<dbReference type="PANTHER" id="PTHR24353:SF37">
    <property type="entry name" value="CAMP-DEPENDENT PROTEIN KINASE CATALYTIC SUBUNIT PRKX"/>
    <property type="match status" value="1"/>
</dbReference>
<dbReference type="InterPro" id="IPR018488">
    <property type="entry name" value="cNMP-bd_CS"/>
</dbReference>
<dbReference type="Gene3D" id="1.10.510.10">
    <property type="entry name" value="Transferase(Phosphotransferase) domain 1"/>
    <property type="match status" value="1"/>
</dbReference>
<evidence type="ECO:0000256" key="7">
    <source>
        <dbReference type="ARBA" id="ARBA00022777"/>
    </source>
</evidence>
<feature type="compositionally biased region" description="Low complexity" evidence="12">
    <location>
        <begin position="16"/>
        <end position="25"/>
    </location>
</feature>
<feature type="region of interest" description="Disordered" evidence="12">
    <location>
        <begin position="365"/>
        <end position="384"/>
    </location>
</feature>
<dbReference type="GO" id="GO:0005952">
    <property type="term" value="C:cAMP-dependent protein kinase complex"/>
    <property type="evidence" value="ECO:0007669"/>
    <property type="project" value="TreeGrafter"/>
</dbReference>
<proteinExistence type="predicted"/>
<feature type="domain" description="Cyclic nucleotide-binding" evidence="14">
    <location>
        <begin position="417"/>
        <end position="476"/>
    </location>
</feature>
<keyword evidence="8 11" id="KW-0067">ATP-binding</keyword>
<feature type="domain" description="Protein kinase" evidence="13">
    <location>
        <begin position="584"/>
        <end position="845"/>
    </location>
</feature>
<evidence type="ECO:0000256" key="4">
    <source>
        <dbReference type="ARBA" id="ARBA00022679"/>
    </source>
</evidence>
<feature type="compositionally biased region" description="Gly residues" evidence="12">
    <location>
        <begin position="397"/>
        <end position="408"/>
    </location>
</feature>
<keyword evidence="4" id="KW-0808">Transferase</keyword>
<keyword evidence="9" id="KW-0460">Magnesium</keyword>
<dbReference type="SMART" id="SM00220">
    <property type="entry name" value="S_TKc"/>
    <property type="match status" value="1"/>
</dbReference>
<evidence type="ECO:0000256" key="3">
    <source>
        <dbReference type="ARBA" id="ARBA00022527"/>
    </source>
</evidence>
<feature type="region of interest" description="Disordered" evidence="12">
    <location>
        <begin position="498"/>
        <end position="568"/>
    </location>
</feature>
<feature type="compositionally biased region" description="Basic and acidic residues" evidence="12">
    <location>
        <begin position="551"/>
        <end position="567"/>
    </location>
</feature>
<evidence type="ECO:0000259" key="14">
    <source>
        <dbReference type="PROSITE" id="PS50042"/>
    </source>
</evidence>
<evidence type="ECO:0000256" key="8">
    <source>
        <dbReference type="ARBA" id="ARBA00022840"/>
    </source>
</evidence>
<feature type="region of interest" description="Disordered" evidence="12">
    <location>
        <begin position="1"/>
        <end position="39"/>
    </location>
</feature>
<dbReference type="InterPro" id="IPR014710">
    <property type="entry name" value="RmlC-like_jellyroll"/>
</dbReference>
<keyword evidence="2" id="KW-0963">Cytoplasm</keyword>
<keyword evidence="3" id="KW-0723">Serine/threonine-protein kinase</keyword>
<evidence type="ECO:0000256" key="9">
    <source>
        <dbReference type="ARBA" id="ARBA00022842"/>
    </source>
</evidence>
<keyword evidence="6 11" id="KW-0547">Nucleotide-binding</keyword>
<protein>
    <recommendedName>
        <fullName evidence="10">cGMP-dependent protein kinase</fullName>
    </recommendedName>
</protein>
<feature type="region of interest" description="Disordered" evidence="12">
    <location>
        <begin position="391"/>
        <end position="410"/>
    </location>
</feature>
<name>A0A7S3FL10_9VIRI</name>
<dbReference type="SMART" id="SM00100">
    <property type="entry name" value="cNMP"/>
    <property type="match status" value="2"/>
</dbReference>
<dbReference type="SUPFAM" id="SSF56112">
    <property type="entry name" value="Protein kinase-like (PK-like)"/>
    <property type="match status" value="1"/>
</dbReference>
<evidence type="ECO:0000256" key="11">
    <source>
        <dbReference type="PROSITE-ProRule" id="PRU10141"/>
    </source>
</evidence>
<dbReference type="PROSITE" id="PS50042">
    <property type="entry name" value="CNMP_BINDING_3"/>
    <property type="match status" value="2"/>
</dbReference>
<dbReference type="Gene3D" id="2.60.120.10">
    <property type="entry name" value="Jelly Rolls"/>
    <property type="match status" value="2"/>
</dbReference>
<keyword evidence="5" id="KW-0479">Metal-binding</keyword>
<dbReference type="PROSITE" id="PS00107">
    <property type="entry name" value="PROTEIN_KINASE_ATP"/>
    <property type="match status" value="1"/>
</dbReference>
<reference evidence="15" key="1">
    <citation type="submission" date="2021-01" db="EMBL/GenBank/DDBJ databases">
        <authorList>
            <person name="Corre E."/>
            <person name="Pelletier E."/>
            <person name="Niang G."/>
            <person name="Scheremetjew M."/>
            <person name="Finn R."/>
            <person name="Kale V."/>
            <person name="Holt S."/>
            <person name="Cochrane G."/>
            <person name="Meng A."/>
            <person name="Brown T."/>
            <person name="Cohen L."/>
        </authorList>
    </citation>
    <scope>NUCLEOTIDE SEQUENCE</scope>
    <source>
        <strain evidence="15">RCC927</strain>
    </source>
</reference>
<dbReference type="Gene3D" id="3.30.200.20">
    <property type="entry name" value="Phosphorylase Kinase, domain 1"/>
    <property type="match status" value="1"/>
</dbReference>
<feature type="compositionally biased region" description="Basic and acidic residues" evidence="12">
    <location>
        <begin position="1"/>
        <end position="11"/>
    </location>
</feature>
<feature type="compositionally biased region" description="Gly residues" evidence="12">
    <location>
        <begin position="500"/>
        <end position="514"/>
    </location>
</feature>
<evidence type="ECO:0000256" key="10">
    <source>
        <dbReference type="ARBA" id="ARBA00024113"/>
    </source>
</evidence>
<dbReference type="GO" id="GO:0046872">
    <property type="term" value="F:metal ion binding"/>
    <property type="evidence" value="ECO:0007669"/>
    <property type="project" value="UniProtKB-KW"/>
</dbReference>
<dbReference type="PROSITE" id="PS00888">
    <property type="entry name" value="CNMP_BINDING_1"/>
    <property type="match status" value="1"/>
</dbReference>
<dbReference type="InterPro" id="IPR017441">
    <property type="entry name" value="Protein_kinase_ATP_BS"/>
</dbReference>
<evidence type="ECO:0000256" key="2">
    <source>
        <dbReference type="ARBA" id="ARBA00022490"/>
    </source>
</evidence>
<dbReference type="GO" id="GO:0005524">
    <property type="term" value="F:ATP binding"/>
    <property type="evidence" value="ECO:0007669"/>
    <property type="project" value="UniProtKB-UniRule"/>
</dbReference>
<comment type="cofactor">
    <cofactor evidence="1">
        <name>Mg(2+)</name>
        <dbReference type="ChEBI" id="CHEBI:18420"/>
    </cofactor>
</comment>
<dbReference type="InterPro" id="IPR011009">
    <property type="entry name" value="Kinase-like_dom_sf"/>
</dbReference>
<gene>
    <name evidence="15" type="ORF">PSIN1315_LOCUS12396</name>
</gene>
<dbReference type="Pfam" id="PF00069">
    <property type="entry name" value="Pkinase"/>
    <property type="match status" value="1"/>
</dbReference>
<evidence type="ECO:0000259" key="13">
    <source>
        <dbReference type="PROSITE" id="PS50011"/>
    </source>
</evidence>
<dbReference type="InterPro" id="IPR045270">
    <property type="entry name" value="STKc_AGC"/>
</dbReference>
<dbReference type="Pfam" id="PF00027">
    <property type="entry name" value="cNMP_binding"/>
    <property type="match status" value="1"/>
</dbReference>
<sequence>MELEDAAERDGGASGGSSPKASRSALPGYMQSTNSSRRLSRAVTMNAGAMAGLYADDPESPTAGDGGLGHREQLARLRGYSTPGSGSGGGASPARELAVGQALGGVDPVLAASLVEVTNSMLGGELTGGDTPYRSIGAALALRQLPIEVASSHFWVNIVGNAEAADDAEAVRRMVGACTRKTFAAGDTICALGDTATELYVLQSGECDVIDPPDFTEDMVMHVSALDGGGDTRQRSSSYGGDGGVLVRLGAGAVVGELAVLGHCPRQCTVVAATDVTAMALPAEAFYANGGEKAFAMRQRYAPLLAQVPLFESVPAYVLQTLADEIFEETFDDGATVILCGRPERGGEKVRIVADGRAVVLLDQPSTSGGHDTGTEHAAGGISQGSATCDRQCSSSGGAGGNSGGGSKPGVREVWRLRHAEIFGEVAAVSVSGRPTATVLAVGELRCVCLTASKFRKLLVEFPEVATRVEENVASYEFGAGGAPDLLEDLDEKVVERARGGGAGEGGGVGVSGGEGRRQAGHSTAPRWKGIGGGSRRQPATSRPVPARSRAARESRSRERESERDSSMARLAAMRTKVLSKDAFDLFGEIGRGAHGVVWLARHRQSASMVAIKSMERAKVEASLNGATHLRAETSLSKRIAHAGIVNTYGSFADSHFTYIVMEAMCGGTLLDAIRAAPGGRLDEDSARIVTAELVCGIAHLHASNTVHRDLKPGNVLLDEDAHARIADFGFARQLWCDDERAWSVCGTVEFLAPEVLTGMGHGKPADWWALGVILFQMTTGKCPYSDPQRRTNVIFEKVMTLTPTLPSHLSTAGRSLLGALLVRDADQRLGTAGGAAAVKAHPWFEGIDWERVGTSRLTAPPALAQTVRERASKTTAYAMADESASWPRAEEAIVTAAVTAKTADKKVDKYGADIWDM</sequence>
<evidence type="ECO:0000256" key="5">
    <source>
        <dbReference type="ARBA" id="ARBA00022723"/>
    </source>
</evidence>
<dbReference type="SUPFAM" id="SSF51206">
    <property type="entry name" value="cAMP-binding domain-like"/>
    <property type="match status" value="2"/>
</dbReference>
<organism evidence="15">
    <name type="scientific">Prasinoderma singulare</name>
    <dbReference type="NCBI Taxonomy" id="676789"/>
    <lineage>
        <taxon>Eukaryota</taxon>
        <taxon>Viridiplantae</taxon>
        <taxon>Prasinodermophyta</taxon>
        <taxon>Prasinodermophyceae</taxon>
        <taxon>Prasinodermales</taxon>
        <taxon>Prasinodermaceae</taxon>
        <taxon>Prasinoderma</taxon>
    </lineage>
</organism>
<evidence type="ECO:0000256" key="12">
    <source>
        <dbReference type="SAM" id="MobiDB-lite"/>
    </source>
</evidence>
<evidence type="ECO:0000256" key="1">
    <source>
        <dbReference type="ARBA" id="ARBA00001946"/>
    </source>
</evidence>
<dbReference type="InterPro" id="IPR000719">
    <property type="entry name" value="Prot_kinase_dom"/>
</dbReference>
<feature type="domain" description="Cyclic nucleotide-binding" evidence="14">
    <location>
        <begin position="167"/>
        <end position="307"/>
    </location>
</feature>
<dbReference type="InterPro" id="IPR000595">
    <property type="entry name" value="cNMP-bd_dom"/>
</dbReference>
<accession>A0A7S3FL10</accession>
<dbReference type="GO" id="GO:0004691">
    <property type="term" value="F:cAMP-dependent protein kinase activity"/>
    <property type="evidence" value="ECO:0007669"/>
    <property type="project" value="TreeGrafter"/>
</dbReference>
<dbReference type="CDD" id="cd00038">
    <property type="entry name" value="CAP_ED"/>
    <property type="match status" value="2"/>
</dbReference>
<dbReference type="InterPro" id="IPR018490">
    <property type="entry name" value="cNMP-bd_dom_sf"/>
</dbReference>
<evidence type="ECO:0000313" key="15">
    <source>
        <dbReference type="EMBL" id="CAE0149661.1"/>
    </source>
</evidence>
<dbReference type="FunFam" id="1.10.510.10:FF:000571">
    <property type="entry name" value="Maternal embryonic leucine zipper kinase"/>
    <property type="match status" value="1"/>
</dbReference>
<dbReference type="EMBL" id="HBHY01019352">
    <property type="protein sequence ID" value="CAE0149661.1"/>
    <property type="molecule type" value="Transcribed_RNA"/>
</dbReference>
<dbReference type="CDD" id="cd05123">
    <property type="entry name" value="STKc_AGC"/>
    <property type="match status" value="1"/>
</dbReference>
<dbReference type="AlphaFoldDB" id="A0A7S3FL10"/>
<dbReference type="PROSITE" id="PS50011">
    <property type="entry name" value="PROTEIN_KINASE_DOM"/>
    <property type="match status" value="1"/>
</dbReference>
<keyword evidence="7" id="KW-0418">Kinase</keyword>
<dbReference type="PANTHER" id="PTHR24353">
    <property type="entry name" value="CYCLIC NUCLEOTIDE-DEPENDENT PROTEIN KINASE"/>
    <property type="match status" value="1"/>
</dbReference>
<feature type="binding site" evidence="11">
    <location>
        <position position="613"/>
    </location>
    <ligand>
        <name>ATP</name>
        <dbReference type="ChEBI" id="CHEBI:30616"/>
    </ligand>
</feature>